<gene>
    <name evidence="2" type="ORF">AN218_02315</name>
</gene>
<dbReference type="AlphaFoldDB" id="A0A1E7LBT7"/>
<dbReference type="EMBL" id="LJGW01000044">
    <property type="protein sequence ID" value="OEV13689.1"/>
    <property type="molecule type" value="Genomic_DNA"/>
</dbReference>
<accession>A0A1E7LBT7</accession>
<dbReference type="PATRIC" id="fig|518642.10.peg.6690"/>
<dbReference type="Gene3D" id="3.30.200.20">
    <property type="entry name" value="Phosphorylase Kinase, domain 1"/>
    <property type="match status" value="1"/>
</dbReference>
<dbReference type="PIRSF" id="PIRSF000707">
    <property type="entry name" value="Hygromycin-B_kinase"/>
    <property type="match status" value="1"/>
</dbReference>
<dbReference type="InterPro" id="IPR016259">
    <property type="entry name" value="Hygromycin-B_Kinase"/>
</dbReference>
<dbReference type="Proteomes" id="UP000176005">
    <property type="component" value="Unassembled WGS sequence"/>
</dbReference>
<dbReference type="InterPro" id="IPR051678">
    <property type="entry name" value="AGP_Transferase"/>
</dbReference>
<evidence type="ECO:0000259" key="1">
    <source>
        <dbReference type="Pfam" id="PF01636"/>
    </source>
</evidence>
<sequence>MTPPPGTAPDARTALARAGLPWSRVASCTPVGGGTYNTVLRVVTTDGTRLVLKLPPPAHAPALSYERSLLTGEFTYFRQAAALRDIPVPAVVHHGPHGQGTSGAHLLMTERPGESWHTLSDTLTAAERPRLRRSLGRILARAHTVTGPGFGYPGESVGALSPRWRPAFTAMLEAVLVDAERYSVRLPVPAGRVRAALRAAASALDEVRTPALVHFDLWEGNVLLHGAPGTREVSGIVDAERMFWGDPLAELPSLDILGAAEDEPGLMAGYFGGRAAPLDDAARTRIRLYRTYLYLIMLVETVPRGASAENVAWLRTHVTPALERTVAALPS</sequence>
<comment type="caution">
    <text evidence="2">The sequence shown here is derived from an EMBL/GenBank/DDBJ whole genome shotgun (WGS) entry which is preliminary data.</text>
</comment>
<protein>
    <recommendedName>
        <fullName evidence="1">Aminoglycoside phosphotransferase domain-containing protein</fullName>
    </recommendedName>
</protein>
<dbReference type="InterPro" id="IPR011009">
    <property type="entry name" value="Kinase-like_dom_sf"/>
</dbReference>
<evidence type="ECO:0000313" key="2">
    <source>
        <dbReference type="EMBL" id="OEV13689.1"/>
    </source>
</evidence>
<name>A0A1E7LBT7_9ACTN</name>
<reference evidence="2 3" key="1">
    <citation type="journal article" date="2016" name="Front. Microbiol.">
        <title>Comparative Genomics Analysis of Streptomyces Species Reveals Their Adaptation to the Marine Environment and Their Diversity at the Genomic Level.</title>
        <authorList>
            <person name="Tian X."/>
            <person name="Zhang Z."/>
            <person name="Yang T."/>
            <person name="Chen M."/>
            <person name="Li J."/>
            <person name="Chen F."/>
            <person name="Yang J."/>
            <person name="Li W."/>
            <person name="Zhang B."/>
            <person name="Zhang Z."/>
            <person name="Wu J."/>
            <person name="Zhang C."/>
            <person name="Long L."/>
            <person name="Xiao J."/>
        </authorList>
    </citation>
    <scope>NUCLEOTIDE SEQUENCE [LARGE SCALE GENOMIC DNA]</scope>
    <source>
        <strain evidence="2 3">SCSIO 10429</strain>
    </source>
</reference>
<organism evidence="2 3">
    <name type="scientific">Streptomyces nanshensis</name>
    <dbReference type="NCBI Taxonomy" id="518642"/>
    <lineage>
        <taxon>Bacteria</taxon>
        <taxon>Bacillati</taxon>
        <taxon>Actinomycetota</taxon>
        <taxon>Actinomycetes</taxon>
        <taxon>Kitasatosporales</taxon>
        <taxon>Streptomycetaceae</taxon>
        <taxon>Streptomyces</taxon>
    </lineage>
</organism>
<evidence type="ECO:0000313" key="3">
    <source>
        <dbReference type="Proteomes" id="UP000176005"/>
    </source>
</evidence>
<dbReference type="Gene3D" id="3.90.1200.10">
    <property type="match status" value="1"/>
</dbReference>
<dbReference type="PANTHER" id="PTHR21310:SF59">
    <property type="entry name" value="AMINOGLYCOSIDE PHOSPHOTRANSFERASE DOMAIN-CONTAINING PROTEIN"/>
    <property type="match status" value="1"/>
</dbReference>
<dbReference type="SUPFAM" id="SSF56112">
    <property type="entry name" value="Protein kinase-like (PK-like)"/>
    <property type="match status" value="1"/>
</dbReference>
<dbReference type="RefSeq" id="WP_070014801.1">
    <property type="nucleotide sequence ID" value="NZ_LJGW01000044.1"/>
</dbReference>
<dbReference type="InterPro" id="IPR002575">
    <property type="entry name" value="Aminoglycoside_PTrfase"/>
</dbReference>
<proteinExistence type="predicted"/>
<dbReference type="Pfam" id="PF01636">
    <property type="entry name" value="APH"/>
    <property type="match status" value="1"/>
</dbReference>
<feature type="domain" description="Aminoglycoside phosphotransferase" evidence="1">
    <location>
        <begin position="28"/>
        <end position="272"/>
    </location>
</feature>
<dbReference type="PANTHER" id="PTHR21310">
    <property type="entry name" value="AMINOGLYCOSIDE PHOSPHOTRANSFERASE-RELATED-RELATED"/>
    <property type="match status" value="1"/>
</dbReference>
<keyword evidence="3" id="KW-1185">Reference proteome</keyword>